<dbReference type="SUPFAM" id="SSF110395">
    <property type="entry name" value="CutC-like"/>
    <property type="match status" value="1"/>
</dbReference>
<dbReference type="PANTHER" id="PTHR12598:SF0">
    <property type="entry name" value="COPPER HOMEOSTASIS PROTEIN CUTC HOMOLOG"/>
    <property type="match status" value="1"/>
</dbReference>
<organism evidence="3 4">
    <name type="scientific">Aquiflexum balticum DSM 16537</name>
    <dbReference type="NCBI Taxonomy" id="758820"/>
    <lineage>
        <taxon>Bacteria</taxon>
        <taxon>Pseudomonadati</taxon>
        <taxon>Bacteroidota</taxon>
        <taxon>Cytophagia</taxon>
        <taxon>Cytophagales</taxon>
        <taxon>Cyclobacteriaceae</taxon>
        <taxon>Aquiflexum</taxon>
    </lineage>
</organism>
<evidence type="ECO:0000256" key="2">
    <source>
        <dbReference type="HAMAP-Rule" id="MF_00795"/>
    </source>
</evidence>
<dbReference type="AlphaFoldDB" id="A0A1W2HCE2"/>
<comment type="caution">
    <text evidence="2">Once thought to be involved in copper homeostasis, experiments in E.coli have shown this is not the case.</text>
</comment>
<dbReference type="InterPro" id="IPR005627">
    <property type="entry name" value="CutC-like"/>
</dbReference>
<dbReference type="HAMAP" id="MF_00795">
    <property type="entry name" value="CutC"/>
    <property type="match status" value="1"/>
</dbReference>
<evidence type="ECO:0000256" key="1">
    <source>
        <dbReference type="ARBA" id="ARBA00007768"/>
    </source>
</evidence>
<protein>
    <recommendedName>
        <fullName evidence="2">PF03932 family protein CutC</fullName>
    </recommendedName>
</protein>
<dbReference type="RefSeq" id="WP_084123151.1">
    <property type="nucleotide sequence ID" value="NZ_LT838813.1"/>
</dbReference>
<reference evidence="4" key="1">
    <citation type="submission" date="2017-04" db="EMBL/GenBank/DDBJ databases">
        <authorList>
            <person name="Varghese N."/>
            <person name="Submissions S."/>
        </authorList>
    </citation>
    <scope>NUCLEOTIDE SEQUENCE [LARGE SCALE GENOMIC DNA]</scope>
    <source>
        <strain evidence="4">DSM 16537</strain>
    </source>
</reference>
<dbReference type="PANTHER" id="PTHR12598">
    <property type="entry name" value="COPPER HOMEOSTASIS PROTEIN CUTC"/>
    <property type="match status" value="1"/>
</dbReference>
<accession>A0A1W2HCE2</accession>
<dbReference type="OrthoDB" id="9815677at2"/>
<evidence type="ECO:0000313" key="4">
    <source>
        <dbReference type="Proteomes" id="UP000192333"/>
    </source>
</evidence>
<gene>
    <name evidence="2" type="primary">cutC</name>
    <name evidence="3" type="ORF">SAMN00777080_4907</name>
</gene>
<keyword evidence="4" id="KW-1185">Reference proteome</keyword>
<comment type="similarity">
    <text evidence="1 2">Belongs to the CutC family.</text>
</comment>
<dbReference type="Gene3D" id="3.20.20.380">
    <property type="entry name" value="Copper homeostasis (CutC) domain"/>
    <property type="match status" value="1"/>
</dbReference>
<dbReference type="GO" id="GO:0005737">
    <property type="term" value="C:cytoplasm"/>
    <property type="evidence" value="ECO:0007669"/>
    <property type="project" value="UniProtKB-SubCell"/>
</dbReference>
<dbReference type="STRING" id="758820.SAMN00777080_4907"/>
<dbReference type="InterPro" id="IPR036822">
    <property type="entry name" value="CutC-like_dom_sf"/>
</dbReference>
<sequence length="250" mass="27512">MSILLEAPVFTVEAGLKAAEFGIDRLELCSDFGEGGETPSAGALSFLKEKVQIPVFVMIRPRGGDFVYSPEELYVMRKDIAILKSHGADGFVFGVLDKNGHVNKEACKYLMYAVEDSPCTFHRAFDISKDKDKALEDIISCGFQRILTSGGENDVTKGMSNILKWLDQVSNHIIIMPGGGLKPAHISELNNSGKLKEVHASCKAFRPTESSYSHPSVSLSNDPNAFKQVLTIDRNLVNEFLAEIKSNQRK</sequence>
<comment type="subcellular location">
    <subcellularLocation>
        <location evidence="2">Cytoplasm</location>
    </subcellularLocation>
</comment>
<dbReference type="EMBL" id="LT838813">
    <property type="protein sequence ID" value="SMD46226.1"/>
    <property type="molecule type" value="Genomic_DNA"/>
</dbReference>
<proteinExistence type="inferred from homology"/>
<dbReference type="Pfam" id="PF03932">
    <property type="entry name" value="CutC"/>
    <property type="match status" value="1"/>
</dbReference>
<name>A0A1W2HCE2_9BACT</name>
<dbReference type="GO" id="GO:0005507">
    <property type="term" value="F:copper ion binding"/>
    <property type="evidence" value="ECO:0007669"/>
    <property type="project" value="TreeGrafter"/>
</dbReference>
<dbReference type="Proteomes" id="UP000192333">
    <property type="component" value="Chromosome I"/>
</dbReference>
<keyword evidence="2" id="KW-0963">Cytoplasm</keyword>
<evidence type="ECO:0000313" key="3">
    <source>
        <dbReference type="EMBL" id="SMD46226.1"/>
    </source>
</evidence>